<proteinExistence type="predicted"/>
<name>A0A7W6MM27_9HYPH</name>
<dbReference type="SUPFAM" id="SSF49879">
    <property type="entry name" value="SMAD/FHA domain"/>
    <property type="match status" value="1"/>
</dbReference>
<dbReference type="RefSeq" id="WP_183202247.1">
    <property type="nucleotide sequence ID" value="NZ_JACIEK010000020.1"/>
</dbReference>
<feature type="domain" description="FHA" evidence="1">
    <location>
        <begin position="27"/>
        <end position="77"/>
    </location>
</feature>
<organism evidence="2 3">
    <name type="scientific">Aureimonas pseudogalii</name>
    <dbReference type="NCBI Taxonomy" id="1744844"/>
    <lineage>
        <taxon>Bacteria</taxon>
        <taxon>Pseudomonadati</taxon>
        <taxon>Pseudomonadota</taxon>
        <taxon>Alphaproteobacteria</taxon>
        <taxon>Hyphomicrobiales</taxon>
        <taxon>Aurantimonadaceae</taxon>
        <taxon>Aureimonas</taxon>
    </lineage>
</organism>
<dbReference type="AlphaFoldDB" id="A0A7W6MM27"/>
<dbReference type="InterPro" id="IPR008984">
    <property type="entry name" value="SMAD_FHA_dom_sf"/>
</dbReference>
<dbReference type="PROSITE" id="PS50006">
    <property type="entry name" value="FHA_DOMAIN"/>
    <property type="match status" value="1"/>
</dbReference>
<dbReference type="SMART" id="SM00240">
    <property type="entry name" value="FHA"/>
    <property type="match status" value="1"/>
</dbReference>
<protein>
    <submittedName>
        <fullName evidence="2">Type VI secretion system FHA domain protein</fullName>
    </submittedName>
</protein>
<sequence length="227" mass="23932">MRLTLTLQGPERLMGAARSRSLDTGSLLIGRSPVCDWVLPDPDRVVSGRHCRIDGEIDRFVLTDLSTNGTFLGDASDPIGFGAKVELQDKQVLRLGDACVVIELTGASPATAPHTIPGSLVADDWFAAPASMAGGSRLEEEFDELFARELVDPSRQVEPAVGLAAGGASLAHLCDGLSGRAVLAALEDVTADWESGTADRLKRQLAARLQQMLSTAPLSDDREVGGA</sequence>
<dbReference type="Pfam" id="PF00498">
    <property type="entry name" value="FHA"/>
    <property type="match status" value="1"/>
</dbReference>
<dbReference type="EMBL" id="JACIEK010000020">
    <property type="protein sequence ID" value="MBB4000425.1"/>
    <property type="molecule type" value="Genomic_DNA"/>
</dbReference>
<dbReference type="Proteomes" id="UP000542776">
    <property type="component" value="Unassembled WGS sequence"/>
</dbReference>
<comment type="caution">
    <text evidence="2">The sequence shown here is derived from an EMBL/GenBank/DDBJ whole genome shotgun (WGS) entry which is preliminary data.</text>
</comment>
<dbReference type="Gene3D" id="2.60.200.20">
    <property type="match status" value="1"/>
</dbReference>
<reference evidence="2 3" key="1">
    <citation type="submission" date="2020-08" db="EMBL/GenBank/DDBJ databases">
        <title>Genomic Encyclopedia of Type Strains, Phase IV (KMG-IV): sequencing the most valuable type-strain genomes for metagenomic binning, comparative biology and taxonomic classification.</title>
        <authorList>
            <person name="Goeker M."/>
        </authorList>
    </citation>
    <scope>NUCLEOTIDE SEQUENCE [LARGE SCALE GENOMIC DNA]</scope>
    <source>
        <strain evidence="2 3">DSM 102238</strain>
    </source>
</reference>
<dbReference type="CDD" id="cd00060">
    <property type="entry name" value="FHA"/>
    <property type="match status" value="1"/>
</dbReference>
<dbReference type="InterPro" id="IPR000253">
    <property type="entry name" value="FHA_dom"/>
</dbReference>
<evidence type="ECO:0000313" key="2">
    <source>
        <dbReference type="EMBL" id="MBB4000425.1"/>
    </source>
</evidence>
<evidence type="ECO:0000259" key="1">
    <source>
        <dbReference type="PROSITE" id="PS50006"/>
    </source>
</evidence>
<keyword evidence="3" id="KW-1185">Reference proteome</keyword>
<accession>A0A7W6MM27</accession>
<evidence type="ECO:0000313" key="3">
    <source>
        <dbReference type="Proteomes" id="UP000542776"/>
    </source>
</evidence>
<gene>
    <name evidence="2" type="ORF">GGR04_004303</name>
</gene>